<evidence type="ECO:0000313" key="5">
    <source>
        <dbReference type="EMBL" id="TEB09777.1"/>
    </source>
</evidence>
<organism evidence="5 6">
    <name type="scientific">Pelotomaculum propionicicum</name>
    <dbReference type="NCBI Taxonomy" id="258475"/>
    <lineage>
        <taxon>Bacteria</taxon>
        <taxon>Bacillati</taxon>
        <taxon>Bacillota</taxon>
        <taxon>Clostridia</taxon>
        <taxon>Eubacteriales</taxon>
        <taxon>Desulfotomaculaceae</taxon>
        <taxon>Pelotomaculum</taxon>
    </lineage>
</organism>
<protein>
    <submittedName>
        <fullName evidence="5">Oxygen-insensitive NADPH nitroreductase</fullName>
        <ecNumber evidence="5">1.-.-.-</ecNumber>
    </submittedName>
</protein>
<keyword evidence="1" id="KW-0285">Flavoprotein</keyword>
<feature type="domain" description="Nitroreductase" evidence="4">
    <location>
        <begin position="63"/>
        <end position="147"/>
    </location>
</feature>
<gene>
    <name evidence="5" type="primary">nfsA</name>
    <name evidence="5" type="ORF">Pmgp_02873</name>
</gene>
<dbReference type="RefSeq" id="WP_134214661.1">
    <property type="nucleotide sequence ID" value="NZ_QFFZ01000038.1"/>
</dbReference>
<dbReference type="CDD" id="cd02150">
    <property type="entry name" value="nitroreductase"/>
    <property type="match status" value="1"/>
</dbReference>
<reference evidence="5 6" key="1">
    <citation type="journal article" date="2018" name="Environ. Microbiol.">
        <title>Novel energy conservation strategies and behaviour of Pelotomaculum schinkii driving syntrophic propionate catabolism.</title>
        <authorList>
            <person name="Hidalgo-Ahumada C.A.P."/>
            <person name="Nobu M.K."/>
            <person name="Narihiro T."/>
            <person name="Tamaki H."/>
            <person name="Liu W.T."/>
            <person name="Kamagata Y."/>
            <person name="Stams A.J.M."/>
            <person name="Imachi H."/>
            <person name="Sousa D.Z."/>
        </authorList>
    </citation>
    <scope>NUCLEOTIDE SEQUENCE [LARGE SCALE GENOMIC DNA]</scope>
    <source>
        <strain evidence="5 6">MGP</strain>
    </source>
</reference>
<evidence type="ECO:0000259" key="4">
    <source>
        <dbReference type="Pfam" id="PF00881"/>
    </source>
</evidence>
<sequence length="168" mass="18818">MEAIILRRSVRDYLDKAIPDDLITELLEAGMCAPSAGNERPWHFVVLTERSLMEGITKFHPHSKMLKHAPAAIIVCADLNRNKYPGVDYWVQDCAAATENILIAAQAKGLGACWLGMYPREERVEGLRRLLKTPQHIVPFSGIALGYPASAKNPGPRYDETRVHRNGW</sequence>
<feature type="domain" description="Nitroreductase" evidence="4">
    <location>
        <begin position="7"/>
        <end position="54"/>
    </location>
</feature>
<evidence type="ECO:0000313" key="6">
    <source>
        <dbReference type="Proteomes" id="UP000297597"/>
    </source>
</evidence>
<proteinExistence type="predicted"/>
<dbReference type="EMBL" id="QFFZ01000038">
    <property type="protein sequence ID" value="TEB09777.1"/>
    <property type="molecule type" value="Genomic_DNA"/>
</dbReference>
<dbReference type="EC" id="1.-.-.-" evidence="5"/>
<dbReference type="AlphaFoldDB" id="A0A4Y7RNA9"/>
<keyword evidence="2" id="KW-0288">FMN</keyword>
<evidence type="ECO:0000256" key="3">
    <source>
        <dbReference type="ARBA" id="ARBA00023002"/>
    </source>
</evidence>
<comment type="caution">
    <text evidence="5">The sequence shown here is derived from an EMBL/GenBank/DDBJ whole genome shotgun (WGS) entry which is preliminary data.</text>
</comment>
<dbReference type="OrthoDB" id="9812105at2"/>
<dbReference type="InterPro" id="IPR050627">
    <property type="entry name" value="Nitroreductase/BluB"/>
</dbReference>
<dbReference type="PANTHER" id="PTHR23026:SF90">
    <property type="entry name" value="IODOTYROSINE DEIODINASE 1"/>
    <property type="match status" value="1"/>
</dbReference>
<dbReference type="SUPFAM" id="SSF55469">
    <property type="entry name" value="FMN-dependent nitroreductase-like"/>
    <property type="match status" value="1"/>
</dbReference>
<dbReference type="PANTHER" id="PTHR23026">
    <property type="entry name" value="NADPH NITROREDUCTASE"/>
    <property type="match status" value="1"/>
</dbReference>
<dbReference type="Proteomes" id="UP000297597">
    <property type="component" value="Unassembled WGS sequence"/>
</dbReference>
<keyword evidence="6" id="KW-1185">Reference proteome</keyword>
<evidence type="ECO:0000256" key="2">
    <source>
        <dbReference type="ARBA" id="ARBA00022643"/>
    </source>
</evidence>
<dbReference type="Pfam" id="PF00881">
    <property type="entry name" value="Nitroreductase"/>
    <property type="match status" value="2"/>
</dbReference>
<keyword evidence="3 5" id="KW-0560">Oxidoreductase</keyword>
<dbReference type="InterPro" id="IPR029479">
    <property type="entry name" value="Nitroreductase"/>
</dbReference>
<dbReference type="GO" id="GO:0016491">
    <property type="term" value="F:oxidoreductase activity"/>
    <property type="evidence" value="ECO:0007669"/>
    <property type="project" value="UniProtKB-KW"/>
</dbReference>
<dbReference type="Gene3D" id="3.40.109.10">
    <property type="entry name" value="NADH Oxidase"/>
    <property type="match status" value="1"/>
</dbReference>
<accession>A0A4Y7RNA9</accession>
<evidence type="ECO:0000256" key="1">
    <source>
        <dbReference type="ARBA" id="ARBA00022630"/>
    </source>
</evidence>
<name>A0A4Y7RNA9_9FIRM</name>
<dbReference type="InterPro" id="IPR000415">
    <property type="entry name" value="Nitroreductase-like"/>
</dbReference>